<dbReference type="KEGG" id="cag:Cagg_0752"/>
<dbReference type="HOGENOM" id="CLU_741544_0_0_0"/>
<sequence length="419" mass="44912">MATQESGQCRVCGNPIGTAQQVCPHCGSSLVTPSEQVIITGERQLVLVADTISLRDLLAIIEASLAFWRRRYENATGVARDEAAAALQELSQILASLGQQIAQGRETVRITTRLPAQRRYPLACPFCGRGNRAQARFCVSCGSSLQPPLPKTYPPPPLQPQVAFHSHTGRVRQINEDTVYAGTFSRGNDHIGTLLIVADGMGGAAAGEVASQLAVTTVKNFLQQALNKNLPGDDEAWLALVQAAMQTAHEQVARAARADQHRSGMGTTLTIALTVDRRAYLGHVGDSRAYLITAGTDNEAPLCQQLTTDHTIVARLVDIGQISPEAARTHPQRHILYRSLGTDQPFVADTRVQALAPGDILLLCSDGLVNHVTDEELAQLVVTNPPARAAMALVDLANRRGGHDNISVIIAHFSAQSAM</sequence>
<keyword evidence="3" id="KW-1185">Reference proteome</keyword>
<dbReference type="eggNOG" id="COG0631">
    <property type="taxonomic scope" value="Bacteria"/>
</dbReference>
<dbReference type="InterPro" id="IPR036457">
    <property type="entry name" value="PPM-type-like_dom_sf"/>
</dbReference>
<name>B8G543_CHLAD</name>
<dbReference type="PROSITE" id="PS51746">
    <property type="entry name" value="PPM_2"/>
    <property type="match status" value="1"/>
</dbReference>
<protein>
    <submittedName>
        <fullName evidence="2">Protein serine/threonine phosphatase</fullName>
    </submittedName>
</protein>
<dbReference type="EMBL" id="CP001337">
    <property type="protein sequence ID" value="ACL23676.1"/>
    <property type="molecule type" value="Genomic_DNA"/>
</dbReference>
<feature type="domain" description="PPM-type phosphatase" evidence="1">
    <location>
        <begin position="161"/>
        <end position="413"/>
    </location>
</feature>
<dbReference type="CDD" id="cd00143">
    <property type="entry name" value="PP2Cc"/>
    <property type="match status" value="1"/>
</dbReference>
<dbReference type="InterPro" id="IPR015655">
    <property type="entry name" value="PP2C"/>
</dbReference>
<organism evidence="2 3">
    <name type="scientific">Chloroflexus aggregans (strain MD-66 / DSM 9485)</name>
    <dbReference type="NCBI Taxonomy" id="326427"/>
    <lineage>
        <taxon>Bacteria</taxon>
        <taxon>Bacillati</taxon>
        <taxon>Chloroflexota</taxon>
        <taxon>Chloroflexia</taxon>
        <taxon>Chloroflexales</taxon>
        <taxon>Chloroflexineae</taxon>
        <taxon>Chloroflexaceae</taxon>
        <taxon>Chloroflexus</taxon>
    </lineage>
</organism>
<gene>
    <name evidence="2" type="ordered locus">Cagg_0752</name>
</gene>
<dbReference type="Pfam" id="PF13672">
    <property type="entry name" value="PP2C_2"/>
    <property type="match status" value="1"/>
</dbReference>
<dbReference type="AlphaFoldDB" id="B8G543"/>
<dbReference type="SUPFAM" id="SSF81606">
    <property type="entry name" value="PP2C-like"/>
    <property type="match status" value="1"/>
</dbReference>
<accession>B8G543</accession>
<dbReference type="Proteomes" id="UP000002508">
    <property type="component" value="Chromosome"/>
</dbReference>
<dbReference type="SMART" id="SM00331">
    <property type="entry name" value="PP2C_SIG"/>
    <property type="match status" value="1"/>
</dbReference>
<dbReference type="PANTHER" id="PTHR47992">
    <property type="entry name" value="PROTEIN PHOSPHATASE"/>
    <property type="match status" value="1"/>
</dbReference>
<evidence type="ECO:0000313" key="2">
    <source>
        <dbReference type="EMBL" id="ACL23676.1"/>
    </source>
</evidence>
<dbReference type="STRING" id="326427.Cagg_0752"/>
<evidence type="ECO:0000313" key="3">
    <source>
        <dbReference type="Proteomes" id="UP000002508"/>
    </source>
</evidence>
<dbReference type="InterPro" id="IPR001932">
    <property type="entry name" value="PPM-type_phosphatase-like_dom"/>
</dbReference>
<reference evidence="2" key="1">
    <citation type="submission" date="2008-12" db="EMBL/GenBank/DDBJ databases">
        <title>Complete sequence of Chloroflexus aggregans DSM 9485.</title>
        <authorList>
            <consortium name="US DOE Joint Genome Institute"/>
            <person name="Lucas S."/>
            <person name="Copeland A."/>
            <person name="Lapidus A."/>
            <person name="Glavina del Rio T."/>
            <person name="Dalin E."/>
            <person name="Tice H."/>
            <person name="Pitluck S."/>
            <person name="Foster B."/>
            <person name="Larimer F."/>
            <person name="Land M."/>
            <person name="Hauser L."/>
            <person name="Kyrpides N."/>
            <person name="Mikhailova N."/>
            <person name="Bryant D."/>
            <person name="Richardson P."/>
        </authorList>
    </citation>
    <scope>NUCLEOTIDE SEQUENCE</scope>
    <source>
        <strain evidence="2">DSM 9485</strain>
    </source>
</reference>
<dbReference type="NCBIfam" id="NF033484">
    <property type="entry name" value="Stp1_PP2C_phos"/>
    <property type="match status" value="1"/>
</dbReference>
<evidence type="ECO:0000259" key="1">
    <source>
        <dbReference type="PROSITE" id="PS51746"/>
    </source>
</evidence>
<dbReference type="RefSeq" id="WP_012616042.1">
    <property type="nucleotide sequence ID" value="NC_011831.1"/>
</dbReference>
<dbReference type="OrthoDB" id="152713at2"/>
<dbReference type="Gene3D" id="3.60.40.10">
    <property type="entry name" value="PPM-type phosphatase domain"/>
    <property type="match status" value="1"/>
</dbReference>
<proteinExistence type="predicted"/>
<dbReference type="GO" id="GO:0004722">
    <property type="term" value="F:protein serine/threonine phosphatase activity"/>
    <property type="evidence" value="ECO:0007669"/>
    <property type="project" value="InterPro"/>
</dbReference>
<dbReference type="SMART" id="SM00332">
    <property type="entry name" value="PP2Cc"/>
    <property type="match status" value="1"/>
</dbReference>